<dbReference type="EMBL" id="BOPD01000049">
    <property type="protein sequence ID" value="GIJ36419.1"/>
    <property type="molecule type" value="Genomic_DNA"/>
</dbReference>
<dbReference type="InterPro" id="IPR039422">
    <property type="entry name" value="MarR/SlyA-like"/>
</dbReference>
<protein>
    <submittedName>
        <fullName evidence="2">MarR family transcriptional regulator</fullName>
    </submittedName>
</protein>
<dbReference type="PANTHER" id="PTHR33164">
    <property type="entry name" value="TRANSCRIPTIONAL REGULATOR, MARR FAMILY"/>
    <property type="match status" value="1"/>
</dbReference>
<dbReference type="InterPro" id="IPR036388">
    <property type="entry name" value="WH-like_DNA-bd_sf"/>
</dbReference>
<proteinExistence type="predicted"/>
<dbReference type="GO" id="GO:0003700">
    <property type="term" value="F:DNA-binding transcription factor activity"/>
    <property type="evidence" value="ECO:0007669"/>
    <property type="project" value="InterPro"/>
</dbReference>
<feature type="domain" description="HTH marR-type" evidence="1">
    <location>
        <begin position="1"/>
        <end position="137"/>
    </location>
</feature>
<dbReference type="PROSITE" id="PS50995">
    <property type="entry name" value="HTH_MARR_2"/>
    <property type="match status" value="1"/>
</dbReference>
<dbReference type="SMART" id="SM00347">
    <property type="entry name" value="HTH_MARR"/>
    <property type="match status" value="1"/>
</dbReference>
<dbReference type="PRINTS" id="PR00598">
    <property type="entry name" value="HTHMARR"/>
</dbReference>
<dbReference type="GO" id="GO:0006950">
    <property type="term" value="P:response to stress"/>
    <property type="evidence" value="ECO:0007669"/>
    <property type="project" value="TreeGrafter"/>
</dbReference>
<evidence type="ECO:0000313" key="3">
    <source>
        <dbReference type="Proteomes" id="UP000607311"/>
    </source>
</evidence>
<reference evidence="2" key="1">
    <citation type="submission" date="2021-01" db="EMBL/GenBank/DDBJ databases">
        <title>Whole genome shotgun sequence of Verrucosispora sediminis NBRC 107745.</title>
        <authorList>
            <person name="Komaki H."/>
            <person name="Tamura T."/>
        </authorList>
    </citation>
    <scope>NUCLEOTIDE SEQUENCE</scope>
    <source>
        <strain evidence="2">NBRC 107745</strain>
    </source>
</reference>
<dbReference type="SUPFAM" id="SSF46785">
    <property type="entry name" value="Winged helix' DNA-binding domain"/>
    <property type="match status" value="1"/>
</dbReference>
<comment type="caution">
    <text evidence="2">The sequence shown here is derived from an EMBL/GenBank/DDBJ whole genome shotgun (WGS) entry which is preliminary data.</text>
</comment>
<keyword evidence="3" id="KW-1185">Reference proteome</keyword>
<sequence>MLMTEVADALAQQVWDLVLAYDAAYDRAAQVAGLSAAQACLLEHLSGGSRPMGELASELQCDASNVTQLVSRMETRGLVTRAPDPDDRRIKRVSITPAGRDVRRVVRGAFEFPAERLALLTDQERRQLSGLLGKMLGTTS</sequence>
<dbReference type="PANTHER" id="PTHR33164:SF99">
    <property type="entry name" value="MARR FAMILY REGULATORY PROTEIN"/>
    <property type="match status" value="1"/>
</dbReference>
<dbReference type="Pfam" id="PF12802">
    <property type="entry name" value="MarR_2"/>
    <property type="match status" value="1"/>
</dbReference>
<organism evidence="2 3">
    <name type="scientific">Micromonospora sediminimaris</name>
    <dbReference type="NCBI Taxonomy" id="547162"/>
    <lineage>
        <taxon>Bacteria</taxon>
        <taxon>Bacillati</taxon>
        <taxon>Actinomycetota</taxon>
        <taxon>Actinomycetes</taxon>
        <taxon>Micromonosporales</taxon>
        <taxon>Micromonosporaceae</taxon>
        <taxon>Micromonospora</taxon>
    </lineage>
</organism>
<dbReference type="InterPro" id="IPR000835">
    <property type="entry name" value="HTH_MarR-typ"/>
</dbReference>
<dbReference type="Proteomes" id="UP000607311">
    <property type="component" value="Unassembled WGS sequence"/>
</dbReference>
<evidence type="ECO:0000313" key="2">
    <source>
        <dbReference type="EMBL" id="GIJ36419.1"/>
    </source>
</evidence>
<dbReference type="InterPro" id="IPR036390">
    <property type="entry name" value="WH_DNA-bd_sf"/>
</dbReference>
<dbReference type="Gene3D" id="1.10.10.10">
    <property type="entry name" value="Winged helix-like DNA-binding domain superfamily/Winged helix DNA-binding domain"/>
    <property type="match status" value="1"/>
</dbReference>
<gene>
    <name evidence="2" type="ORF">Vse01_55670</name>
</gene>
<evidence type="ECO:0000259" key="1">
    <source>
        <dbReference type="PROSITE" id="PS50995"/>
    </source>
</evidence>
<dbReference type="AlphaFoldDB" id="A0A9W5UV57"/>
<accession>A0A9W5UV57</accession>
<name>A0A9W5UV57_9ACTN</name>